<dbReference type="GO" id="GO:0019239">
    <property type="term" value="F:deaminase activity"/>
    <property type="evidence" value="ECO:0007669"/>
    <property type="project" value="TreeGrafter"/>
</dbReference>
<evidence type="ECO:0000256" key="1">
    <source>
        <dbReference type="ARBA" id="ARBA00010552"/>
    </source>
</evidence>
<comment type="caution">
    <text evidence="2">The sequence shown here is derived from an EMBL/GenBank/DDBJ whole genome shotgun (WGS) entry which is preliminary data.</text>
</comment>
<dbReference type="SUPFAM" id="SSF55298">
    <property type="entry name" value="YjgF-like"/>
    <property type="match status" value="1"/>
</dbReference>
<evidence type="ECO:0000313" key="2">
    <source>
        <dbReference type="EMBL" id="KAF9967824.1"/>
    </source>
</evidence>
<dbReference type="OrthoDB" id="309640at2759"/>
<dbReference type="PROSITE" id="PS01094">
    <property type="entry name" value="UPF0076"/>
    <property type="match status" value="1"/>
</dbReference>
<organism evidence="2 3">
    <name type="scientific">Mortierella alpina</name>
    <name type="common">Oleaginous fungus</name>
    <name type="synonym">Mortierella renispora</name>
    <dbReference type="NCBI Taxonomy" id="64518"/>
    <lineage>
        <taxon>Eukaryota</taxon>
        <taxon>Fungi</taxon>
        <taxon>Fungi incertae sedis</taxon>
        <taxon>Mucoromycota</taxon>
        <taxon>Mortierellomycotina</taxon>
        <taxon>Mortierellomycetes</taxon>
        <taxon>Mortierellales</taxon>
        <taxon>Mortierellaceae</taxon>
        <taxon>Mortierella</taxon>
    </lineage>
</organism>
<keyword evidence="3" id="KW-1185">Reference proteome</keyword>
<dbReference type="Gene3D" id="3.30.1330.40">
    <property type="entry name" value="RutC-like"/>
    <property type="match status" value="1"/>
</dbReference>
<protein>
    <submittedName>
        <fullName evidence="2">Uncharacterized protein</fullName>
    </submittedName>
</protein>
<dbReference type="PANTHER" id="PTHR11803">
    <property type="entry name" value="2-IMINOBUTANOATE/2-IMINOPROPANOATE DEAMINASE RIDA"/>
    <property type="match status" value="1"/>
</dbReference>
<dbReference type="NCBIfam" id="TIGR00004">
    <property type="entry name" value="Rid family detoxifying hydrolase"/>
    <property type="match status" value="1"/>
</dbReference>
<evidence type="ECO:0000313" key="3">
    <source>
        <dbReference type="Proteomes" id="UP000738359"/>
    </source>
</evidence>
<accession>A0A9P6M6K3</accession>
<dbReference type="InterPro" id="IPR035959">
    <property type="entry name" value="RutC-like_sf"/>
</dbReference>
<dbReference type="Pfam" id="PF01042">
    <property type="entry name" value="Ribonuc_L-PSP"/>
    <property type="match status" value="1"/>
</dbReference>
<dbReference type="EMBL" id="JAAAHY010000055">
    <property type="protein sequence ID" value="KAF9967824.1"/>
    <property type="molecule type" value="Genomic_DNA"/>
</dbReference>
<dbReference type="CDD" id="cd00448">
    <property type="entry name" value="YjgF_YER057c_UK114_family"/>
    <property type="match status" value="1"/>
</dbReference>
<dbReference type="PANTHER" id="PTHR11803:SF58">
    <property type="entry name" value="PROTEIN HMF1-RELATED"/>
    <property type="match status" value="1"/>
</dbReference>
<dbReference type="InterPro" id="IPR019897">
    <property type="entry name" value="RidA_CS"/>
</dbReference>
<dbReference type="FunFam" id="3.30.1330.40:FF:000001">
    <property type="entry name" value="L-PSP family endoribonuclease"/>
    <property type="match status" value="1"/>
</dbReference>
<dbReference type="GO" id="GO:0005739">
    <property type="term" value="C:mitochondrion"/>
    <property type="evidence" value="ECO:0007669"/>
    <property type="project" value="TreeGrafter"/>
</dbReference>
<dbReference type="InterPro" id="IPR006175">
    <property type="entry name" value="YjgF/YER057c/UK114"/>
</dbReference>
<gene>
    <name evidence="2" type="ORF">BGZ70_008052</name>
</gene>
<dbReference type="InterPro" id="IPR006056">
    <property type="entry name" value="RidA"/>
</dbReference>
<dbReference type="AlphaFoldDB" id="A0A9P6M6K3"/>
<name>A0A9P6M6K3_MORAP</name>
<comment type="similarity">
    <text evidence="1">Belongs to the RutC family.</text>
</comment>
<sequence>MVAGNSNTVIHCKTAPKALGPYSHAIVTAGNLVFCSGQTPLNPTTGEVIEGGIREQTRQSLINLQSVLESANSSLGHLVKTTVFLKDMNDFEAMNEVYGEMVQQKEGGYVPARSTVEVARLPKDVKVEIECVAAVRS</sequence>
<proteinExistence type="inferred from homology"/>
<dbReference type="GO" id="GO:0005829">
    <property type="term" value="C:cytosol"/>
    <property type="evidence" value="ECO:0007669"/>
    <property type="project" value="TreeGrafter"/>
</dbReference>
<reference evidence="2" key="1">
    <citation type="journal article" date="2020" name="Fungal Divers.">
        <title>Resolving the Mortierellaceae phylogeny through synthesis of multi-gene phylogenetics and phylogenomics.</title>
        <authorList>
            <person name="Vandepol N."/>
            <person name="Liber J."/>
            <person name="Desiro A."/>
            <person name="Na H."/>
            <person name="Kennedy M."/>
            <person name="Barry K."/>
            <person name="Grigoriev I.V."/>
            <person name="Miller A.N."/>
            <person name="O'Donnell K."/>
            <person name="Stajich J.E."/>
            <person name="Bonito G."/>
        </authorList>
    </citation>
    <scope>NUCLEOTIDE SEQUENCE</scope>
    <source>
        <strain evidence="2">CK1249</strain>
    </source>
</reference>
<dbReference type="Proteomes" id="UP000738359">
    <property type="component" value="Unassembled WGS sequence"/>
</dbReference>